<dbReference type="PANTHER" id="PTHR44329">
    <property type="entry name" value="SERINE/THREONINE-PROTEIN KINASE TNNI3K-RELATED"/>
    <property type="match status" value="1"/>
</dbReference>
<dbReference type="GO" id="GO:0005524">
    <property type="term" value="F:ATP binding"/>
    <property type="evidence" value="ECO:0007669"/>
    <property type="project" value="UniProtKB-KW"/>
</dbReference>
<feature type="region of interest" description="Disordered" evidence="3">
    <location>
        <begin position="1"/>
        <end position="22"/>
    </location>
</feature>
<dbReference type="PROSITE" id="PS50011">
    <property type="entry name" value="PROTEIN_KINASE_DOM"/>
    <property type="match status" value="2"/>
</dbReference>
<keyword evidence="2" id="KW-0067">ATP-binding</keyword>
<gene>
    <name evidence="5" type="ORF">EW145_g1994</name>
</gene>
<feature type="domain" description="Protein kinase" evidence="4">
    <location>
        <begin position="367"/>
        <end position="644"/>
    </location>
</feature>
<dbReference type="PROSITE" id="PS00108">
    <property type="entry name" value="PROTEIN_KINASE_ST"/>
    <property type="match status" value="1"/>
</dbReference>
<keyword evidence="1" id="KW-0547">Nucleotide-binding</keyword>
<name>A0A4S4LD04_9AGAM</name>
<dbReference type="OrthoDB" id="4062651at2759"/>
<dbReference type="SUPFAM" id="SSF56112">
    <property type="entry name" value="Protein kinase-like (PK-like)"/>
    <property type="match status" value="2"/>
</dbReference>
<feature type="compositionally biased region" description="Polar residues" evidence="3">
    <location>
        <begin position="1"/>
        <end position="17"/>
    </location>
</feature>
<keyword evidence="6" id="KW-1185">Reference proteome</keyword>
<sequence length="644" mass="72331">MIPSTLMDQGSRTAKSKTSPEHRLHPALAGLRHLNLEGRITFDDPDHHYASGGYGEVYTGILQLTAGDQVKVAIKRLRFALKEKDFIAKLVARELYIWSKSKHINILPLRGFIIDEIGLPSLISEWMDNGSALEYVKKHSECDVMHLILGIANGLAYLHNEGVVHADMKSDNVLVSSSGDAKICDFGISRAIDATQATLGGNTTRPGGPVGSIRWMAYELIAESEIYTKHTKESDVWAFGMTVYELLTKEVPYARIVDISQVIVSVIRGKLPSPNSFDDLPQWKQDVYRMCESCWTQDPANRITMADAVEVLTNQVLPLKMDDSDLQPTPHAVSEITLAAPQDPVELLHQTLAHLNYLNLDGSVTFDNPHQYYSTGGYAEIYIGTRDLPDRRQVKVAIKRLRFSLRDKDLIAEYTVKELYIWSKLDHHNILQLWGFINDENDYPSLISEWMENGSVLQYVKKNPDCDVMRLIIGTAEGLAYLHENDVVHSSIQSDNILVSASGDAKIIDFGFSHAMEATQVALGRNPTRLGGQTGSVRWTAYELLVDHETEAKHTKESDVWAFGMTVYEMLTEQLPYAHISVDVEVTMSVMRGDFPSLPLFAETWSSEKREVWKLCQSCWELDPKTRITMDGVVKALKVLSPHN</sequence>
<evidence type="ECO:0000256" key="2">
    <source>
        <dbReference type="ARBA" id="ARBA00022840"/>
    </source>
</evidence>
<feature type="domain" description="Protein kinase" evidence="4">
    <location>
        <begin position="43"/>
        <end position="317"/>
    </location>
</feature>
<evidence type="ECO:0000313" key="6">
    <source>
        <dbReference type="Proteomes" id="UP000308199"/>
    </source>
</evidence>
<dbReference type="GO" id="GO:0004674">
    <property type="term" value="F:protein serine/threonine kinase activity"/>
    <property type="evidence" value="ECO:0007669"/>
    <property type="project" value="TreeGrafter"/>
</dbReference>
<dbReference type="AlphaFoldDB" id="A0A4S4LD04"/>
<dbReference type="Proteomes" id="UP000308199">
    <property type="component" value="Unassembled WGS sequence"/>
</dbReference>
<evidence type="ECO:0000256" key="1">
    <source>
        <dbReference type="ARBA" id="ARBA00022741"/>
    </source>
</evidence>
<evidence type="ECO:0000259" key="4">
    <source>
        <dbReference type="PROSITE" id="PS50011"/>
    </source>
</evidence>
<dbReference type="SMART" id="SM00220">
    <property type="entry name" value="S_TKc"/>
    <property type="match status" value="2"/>
</dbReference>
<evidence type="ECO:0000256" key="3">
    <source>
        <dbReference type="SAM" id="MobiDB-lite"/>
    </source>
</evidence>
<dbReference type="InterPro" id="IPR051681">
    <property type="entry name" value="Ser/Thr_Kinases-Pseudokinases"/>
</dbReference>
<dbReference type="InterPro" id="IPR011009">
    <property type="entry name" value="Kinase-like_dom_sf"/>
</dbReference>
<dbReference type="InterPro" id="IPR000719">
    <property type="entry name" value="Prot_kinase_dom"/>
</dbReference>
<dbReference type="Pfam" id="PF07714">
    <property type="entry name" value="PK_Tyr_Ser-Thr"/>
    <property type="match status" value="2"/>
</dbReference>
<proteinExistence type="predicted"/>
<reference evidence="5 6" key="1">
    <citation type="submission" date="2019-02" db="EMBL/GenBank/DDBJ databases">
        <title>Genome sequencing of the rare red list fungi Phellinidium pouzarii.</title>
        <authorList>
            <person name="Buettner E."/>
            <person name="Kellner H."/>
        </authorList>
    </citation>
    <scope>NUCLEOTIDE SEQUENCE [LARGE SCALE GENOMIC DNA]</scope>
    <source>
        <strain evidence="5 6">DSM 108285</strain>
    </source>
</reference>
<dbReference type="Gene3D" id="1.10.510.10">
    <property type="entry name" value="Transferase(Phosphotransferase) domain 1"/>
    <property type="match status" value="2"/>
</dbReference>
<accession>A0A4S4LD04</accession>
<comment type="caution">
    <text evidence="5">The sequence shown here is derived from an EMBL/GenBank/DDBJ whole genome shotgun (WGS) entry which is preliminary data.</text>
</comment>
<dbReference type="EMBL" id="SGPK01000062">
    <property type="protein sequence ID" value="THH09475.1"/>
    <property type="molecule type" value="Genomic_DNA"/>
</dbReference>
<dbReference type="InterPro" id="IPR008271">
    <property type="entry name" value="Ser/Thr_kinase_AS"/>
</dbReference>
<protein>
    <recommendedName>
        <fullName evidence="4">Protein kinase domain-containing protein</fullName>
    </recommendedName>
</protein>
<dbReference type="InterPro" id="IPR001245">
    <property type="entry name" value="Ser-Thr/Tyr_kinase_cat_dom"/>
</dbReference>
<evidence type="ECO:0000313" key="5">
    <source>
        <dbReference type="EMBL" id="THH09475.1"/>
    </source>
</evidence>
<organism evidence="5 6">
    <name type="scientific">Phellinidium pouzarii</name>
    <dbReference type="NCBI Taxonomy" id="167371"/>
    <lineage>
        <taxon>Eukaryota</taxon>
        <taxon>Fungi</taxon>
        <taxon>Dikarya</taxon>
        <taxon>Basidiomycota</taxon>
        <taxon>Agaricomycotina</taxon>
        <taxon>Agaricomycetes</taxon>
        <taxon>Hymenochaetales</taxon>
        <taxon>Hymenochaetaceae</taxon>
        <taxon>Phellinidium</taxon>
    </lineage>
</organism>
<dbReference type="PANTHER" id="PTHR44329:SF298">
    <property type="entry name" value="MIXED LINEAGE KINASE DOMAIN-LIKE PROTEIN"/>
    <property type="match status" value="1"/>
</dbReference>